<dbReference type="CDD" id="cd19188">
    <property type="entry name" value="PR-SET_PRDM2"/>
    <property type="match status" value="1"/>
</dbReference>
<feature type="compositionally biased region" description="Polar residues" evidence="10">
    <location>
        <begin position="1399"/>
        <end position="1430"/>
    </location>
</feature>
<protein>
    <submittedName>
        <fullName evidence="13">PR domain zinc finger protein 2</fullName>
    </submittedName>
</protein>
<evidence type="ECO:0000256" key="7">
    <source>
        <dbReference type="ARBA" id="ARBA00023163"/>
    </source>
</evidence>
<dbReference type="GO" id="GO:0042054">
    <property type="term" value="F:histone methyltransferase activity"/>
    <property type="evidence" value="ECO:0007669"/>
    <property type="project" value="InterPro"/>
</dbReference>
<feature type="compositionally biased region" description="Acidic residues" evidence="10">
    <location>
        <begin position="605"/>
        <end position="619"/>
    </location>
</feature>
<dbReference type="InterPro" id="IPR013087">
    <property type="entry name" value="Znf_C2H2_type"/>
</dbReference>
<feature type="compositionally biased region" description="Polar residues" evidence="10">
    <location>
        <begin position="689"/>
        <end position="703"/>
    </location>
</feature>
<keyword evidence="7" id="KW-0804">Transcription</keyword>
<dbReference type="SUPFAM" id="SSF57667">
    <property type="entry name" value="beta-beta-alpha zinc fingers"/>
    <property type="match status" value="4"/>
</dbReference>
<dbReference type="PROSITE" id="PS00028">
    <property type="entry name" value="ZINC_FINGER_C2H2_1"/>
    <property type="match status" value="6"/>
</dbReference>
<feature type="domain" description="C2H2-type" evidence="11">
    <location>
        <begin position="1037"/>
        <end position="1065"/>
    </location>
</feature>
<dbReference type="GO" id="GO:0010468">
    <property type="term" value="P:regulation of gene expression"/>
    <property type="evidence" value="ECO:0007669"/>
    <property type="project" value="TreeGrafter"/>
</dbReference>
<dbReference type="Pfam" id="PF21549">
    <property type="entry name" value="PRDM2_PR"/>
    <property type="match status" value="1"/>
</dbReference>
<dbReference type="Gene3D" id="3.30.160.60">
    <property type="entry name" value="Classic Zinc Finger"/>
    <property type="match status" value="5"/>
</dbReference>
<feature type="compositionally biased region" description="Polar residues" evidence="10">
    <location>
        <begin position="1247"/>
        <end position="1267"/>
    </location>
</feature>
<feature type="domain" description="C2H2-type" evidence="11">
    <location>
        <begin position="345"/>
        <end position="368"/>
    </location>
</feature>
<evidence type="ECO:0000256" key="8">
    <source>
        <dbReference type="ARBA" id="ARBA00023242"/>
    </source>
</evidence>
<dbReference type="InterPro" id="IPR050331">
    <property type="entry name" value="Zinc_finger"/>
</dbReference>
<feature type="region of interest" description="Disordered" evidence="10">
    <location>
        <begin position="602"/>
        <end position="621"/>
    </location>
</feature>
<feature type="compositionally biased region" description="Basic and acidic residues" evidence="10">
    <location>
        <begin position="517"/>
        <end position="527"/>
    </location>
</feature>
<evidence type="ECO:0000256" key="5">
    <source>
        <dbReference type="ARBA" id="ARBA00022833"/>
    </source>
</evidence>
<dbReference type="Proteomes" id="UP001152320">
    <property type="component" value="Chromosome 21"/>
</dbReference>
<accession>A0A9Q1BCS5</accession>
<feature type="domain" description="C2H2-type" evidence="11">
    <location>
        <begin position="1066"/>
        <end position="1094"/>
    </location>
</feature>
<feature type="domain" description="C2H2-type" evidence="11">
    <location>
        <begin position="1316"/>
        <end position="1344"/>
    </location>
</feature>
<keyword evidence="5" id="KW-0862">Zinc</keyword>
<feature type="domain" description="SET" evidence="12">
    <location>
        <begin position="12"/>
        <end position="126"/>
    </location>
</feature>
<evidence type="ECO:0000313" key="13">
    <source>
        <dbReference type="EMBL" id="KAJ8021860.1"/>
    </source>
</evidence>
<keyword evidence="4 9" id="KW-0863">Zinc-finger</keyword>
<feature type="region of interest" description="Disordered" evidence="10">
    <location>
        <begin position="498"/>
        <end position="527"/>
    </location>
</feature>
<feature type="domain" description="C2H2-type" evidence="11">
    <location>
        <begin position="712"/>
        <end position="735"/>
    </location>
</feature>
<keyword evidence="8" id="KW-0539">Nucleus</keyword>
<keyword evidence="14" id="KW-1185">Reference proteome</keyword>
<feature type="compositionally biased region" description="Basic residues" evidence="10">
    <location>
        <begin position="1268"/>
        <end position="1277"/>
    </location>
</feature>
<dbReference type="PROSITE" id="PS50280">
    <property type="entry name" value="SET"/>
    <property type="match status" value="1"/>
</dbReference>
<dbReference type="Gene3D" id="2.170.270.10">
    <property type="entry name" value="SET domain"/>
    <property type="match status" value="1"/>
</dbReference>
<keyword evidence="3" id="KW-0677">Repeat</keyword>
<comment type="subcellular location">
    <subcellularLocation>
        <location evidence="1">Nucleus</location>
    </subcellularLocation>
</comment>
<feature type="domain" description="C2H2-type" evidence="11">
    <location>
        <begin position="1009"/>
        <end position="1036"/>
    </location>
</feature>
<dbReference type="OrthoDB" id="6414306at2759"/>
<dbReference type="InterPro" id="IPR036236">
    <property type="entry name" value="Znf_C2H2_sf"/>
</dbReference>
<evidence type="ECO:0000256" key="6">
    <source>
        <dbReference type="ARBA" id="ARBA00023015"/>
    </source>
</evidence>
<dbReference type="InterPro" id="IPR046341">
    <property type="entry name" value="SET_dom_sf"/>
</dbReference>
<gene>
    <name evidence="13" type="ORF">HOLleu_39176</name>
</gene>
<dbReference type="GO" id="GO:0005634">
    <property type="term" value="C:nucleus"/>
    <property type="evidence" value="ECO:0007669"/>
    <property type="project" value="UniProtKB-SubCell"/>
</dbReference>
<evidence type="ECO:0000256" key="9">
    <source>
        <dbReference type="PROSITE-ProRule" id="PRU00042"/>
    </source>
</evidence>
<feature type="region of interest" description="Disordered" evidence="10">
    <location>
        <begin position="1240"/>
        <end position="1294"/>
    </location>
</feature>
<evidence type="ECO:0000259" key="11">
    <source>
        <dbReference type="PROSITE" id="PS50157"/>
    </source>
</evidence>
<reference evidence="13" key="1">
    <citation type="submission" date="2021-10" db="EMBL/GenBank/DDBJ databases">
        <title>Tropical sea cucumber genome reveals ecological adaptation and Cuvierian tubules defense mechanism.</title>
        <authorList>
            <person name="Chen T."/>
        </authorList>
    </citation>
    <scope>NUCLEOTIDE SEQUENCE</scope>
    <source>
        <strain evidence="13">Nanhai2018</strain>
        <tissue evidence="13">Muscle</tissue>
    </source>
</reference>
<evidence type="ECO:0000256" key="1">
    <source>
        <dbReference type="ARBA" id="ARBA00004123"/>
    </source>
</evidence>
<keyword evidence="6" id="KW-0805">Transcription regulation</keyword>
<evidence type="ECO:0000313" key="14">
    <source>
        <dbReference type="Proteomes" id="UP001152320"/>
    </source>
</evidence>
<evidence type="ECO:0000256" key="2">
    <source>
        <dbReference type="ARBA" id="ARBA00022723"/>
    </source>
</evidence>
<feature type="region of interest" description="Disordered" evidence="10">
    <location>
        <begin position="681"/>
        <end position="706"/>
    </location>
</feature>
<dbReference type="Pfam" id="PF00096">
    <property type="entry name" value="zf-C2H2"/>
    <property type="match status" value="1"/>
</dbReference>
<sequence length="1466" mass="165218">MEVIPAGMNLPNELEFRQSDQDPTKIGVWTKKQVNKGRLYGPFKGEKKRCSDVYNDTYSWQIIGPKGRRLFCIDASDASKGNWMRFVKTAPNSQLHNLCPVQHKKKIYYKVLRTVTSSTELLCWYEGAADPDNNAKDSDLLPMPVLEKMDVGEDLPFRAFQKIPSPLQVLPENSADALEPPLISPMFPVPAQGIPPPESHDMDKISSAVEPGVIADGPQIQVVAPAIQAPDVTSTGEEDGDLKQILPLSMGGKDDSDIVTSSQLNTADRLMKDKLQKKTTARKLMTSKGRKKLVSKYKKDLLKESGHGKGSWKVRKDKEFHEMIMEPYIIGPDSVVVDSEGSERYICQKCGKLCKYPVGLKIHLRTNHHFCNVFIKGIAKKPWARGITKERERNPHTKEPPDKLENVTWKSVDCSLVASALEKLKESGEEKELGDTHIKSEFNSAGKEAIDSKIVECLPNVSDEHVLPDSLATNNVICQDTSECVPGVTGSESDVALPQVQPKVESEQEIPLSSSDKGIEGKGKEVSGDTTQAASSAAHLKGKSAHIFPKKYSCHICHQAFAYKFWRDRHLQKHLKGDSGHICQVCNLRFFSKKNLISHQKTHIEEEEEEGNIENESESENAKSFKNPAIMHSETVAVERTDVVKYDRLSWPQDEHSRTTDHRGKGNRNLEYLVNSLQKKKSKLKSSSEGTTKGNQTVKSNQLKRGGGDRKYLCRLCGSAFSNPSNRSRHMRAQHGVAARKKVVESRLKEKNMDFVVVEETVSNMFEVPSASCVTQKPSLHPAKRPAIQEGKRKSENLIGRKHPRAKVKVNKIVAHQRCRSKRKSTFMIEFLDYEEFPRSPEITCPWDRVNLPGPYIPQKKSDAVDMTMMKSESLSCSEKGSFHQTEQGFSDSLLGWAGSLSDNNDHLMEKYDMFAKKSKIFYPGEQPLDLSCKSRCQTVGKNLKGSLDAFNEFKPAYRQDKHTLQTKGRGQYTVLKQERRRGFKGKKISSKISQKQNAASLNPVKWHFVCNICDGSFMSIRELSHHVIAHAEDYPYKCEFCMNVFISCDALKEHKQTKHSVKKMYTCSVCKQEFAYLSNLKKHQNVEHSGVECTHDENFSNDVRPQNFTDPTKAFNLRVCPSFTSERVSFLKEEMDKLTPLKNRVVSPTKKTITPLSSSPKKQAQEKGMLFNPQRNHPFEKRRKIGFLSMLSDPRNQKQLGSKVNNVCTKCLQEFKDTSEFHVHIMECANIKDEASTELKEEWSENSRSSNKNNHQEGSQVVAQTKQGRKGTKSPRKQIPGAGRSPVERAKPGSIMYDPQKYIRIKSSSSLEDIHACAGCGKKFYFINKLERHMKLCPNRDKIVSANKSNVALALRKRPRLNTVQHKCTNCEKHFTYLGSLEKHLLLCTSRDLISSHPGESQPNGGPSLTGSGDGNKSFQPSLPTQEQEAPTAKTESHEENPAIGTGKRKRRRKSFESYWQLGKN</sequence>
<dbReference type="EMBL" id="JAIZAY010000021">
    <property type="protein sequence ID" value="KAJ8021860.1"/>
    <property type="molecule type" value="Genomic_DNA"/>
</dbReference>
<organism evidence="13 14">
    <name type="scientific">Holothuria leucospilota</name>
    <name type="common">Black long sea cucumber</name>
    <name type="synonym">Mertensiothuria leucospilota</name>
    <dbReference type="NCBI Taxonomy" id="206669"/>
    <lineage>
        <taxon>Eukaryota</taxon>
        <taxon>Metazoa</taxon>
        <taxon>Echinodermata</taxon>
        <taxon>Eleutherozoa</taxon>
        <taxon>Echinozoa</taxon>
        <taxon>Holothuroidea</taxon>
        <taxon>Aspidochirotacea</taxon>
        <taxon>Aspidochirotida</taxon>
        <taxon>Holothuriidae</taxon>
        <taxon>Holothuria</taxon>
    </lineage>
</organism>
<dbReference type="PANTHER" id="PTHR16515:SF66">
    <property type="entry name" value="C2H2-TYPE DOMAIN-CONTAINING PROTEIN"/>
    <property type="match status" value="1"/>
</dbReference>
<comment type="caution">
    <text evidence="13">The sequence shown here is derived from an EMBL/GenBank/DDBJ whole genome shotgun (WGS) entry which is preliminary data.</text>
</comment>
<dbReference type="InterPro" id="IPR044414">
    <property type="entry name" value="PRDM2_PR-SET"/>
</dbReference>
<dbReference type="PROSITE" id="PS50157">
    <property type="entry name" value="ZINC_FINGER_C2H2_2"/>
    <property type="match status" value="8"/>
</dbReference>
<dbReference type="SMART" id="SM00317">
    <property type="entry name" value="SET"/>
    <property type="match status" value="1"/>
</dbReference>
<feature type="domain" description="C2H2-type" evidence="11">
    <location>
        <begin position="1367"/>
        <end position="1403"/>
    </location>
</feature>
<evidence type="ECO:0000259" key="12">
    <source>
        <dbReference type="PROSITE" id="PS50280"/>
    </source>
</evidence>
<evidence type="ECO:0000256" key="10">
    <source>
        <dbReference type="SAM" id="MobiDB-lite"/>
    </source>
</evidence>
<dbReference type="InterPro" id="IPR001214">
    <property type="entry name" value="SET_dom"/>
</dbReference>
<evidence type="ECO:0000256" key="3">
    <source>
        <dbReference type="ARBA" id="ARBA00022737"/>
    </source>
</evidence>
<dbReference type="SMART" id="SM00355">
    <property type="entry name" value="ZnF_C2H2"/>
    <property type="match status" value="10"/>
</dbReference>
<feature type="region of interest" description="Disordered" evidence="10">
    <location>
        <begin position="1397"/>
        <end position="1466"/>
    </location>
</feature>
<name>A0A9Q1BCS5_HOLLE</name>
<dbReference type="PANTHER" id="PTHR16515">
    <property type="entry name" value="PR DOMAIN ZINC FINGER PROTEIN"/>
    <property type="match status" value="1"/>
</dbReference>
<keyword evidence="2" id="KW-0479">Metal-binding</keyword>
<dbReference type="GO" id="GO:0008270">
    <property type="term" value="F:zinc ion binding"/>
    <property type="evidence" value="ECO:0007669"/>
    <property type="project" value="UniProtKB-KW"/>
</dbReference>
<evidence type="ECO:0000256" key="4">
    <source>
        <dbReference type="ARBA" id="ARBA00022771"/>
    </source>
</evidence>
<feature type="domain" description="C2H2-type" evidence="11">
    <location>
        <begin position="581"/>
        <end position="608"/>
    </location>
</feature>
<proteinExistence type="predicted"/>